<dbReference type="Proteomes" id="UP001345963">
    <property type="component" value="Unassembled WGS sequence"/>
</dbReference>
<proteinExistence type="predicted"/>
<comment type="caution">
    <text evidence="1">The sequence shown here is derived from an EMBL/GenBank/DDBJ whole genome shotgun (WGS) entry which is preliminary data.</text>
</comment>
<dbReference type="EMBL" id="JAHUTI010061328">
    <property type="protein sequence ID" value="MED6252347.1"/>
    <property type="molecule type" value="Genomic_DNA"/>
</dbReference>
<evidence type="ECO:0000313" key="1">
    <source>
        <dbReference type="EMBL" id="MED6252347.1"/>
    </source>
</evidence>
<gene>
    <name evidence="1" type="ORF">ATANTOWER_010458</name>
</gene>
<accession>A0ABU7BNX6</accession>
<keyword evidence="2" id="KW-1185">Reference proteome</keyword>
<evidence type="ECO:0000313" key="2">
    <source>
        <dbReference type="Proteomes" id="UP001345963"/>
    </source>
</evidence>
<organism evidence="1 2">
    <name type="scientific">Ataeniobius toweri</name>
    <dbReference type="NCBI Taxonomy" id="208326"/>
    <lineage>
        <taxon>Eukaryota</taxon>
        <taxon>Metazoa</taxon>
        <taxon>Chordata</taxon>
        <taxon>Craniata</taxon>
        <taxon>Vertebrata</taxon>
        <taxon>Euteleostomi</taxon>
        <taxon>Actinopterygii</taxon>
        <taxon>Neopterygii</taxon>
        <taxon>Teleostei</taxon>
        <taxon>Neoteleostei</taxon>
        <taxon>Acanthomorphata</taxon>
        <taxon>Ovalentaria</taxon>
        <taxon>Atherinomorphae</taxon>
        <taxon>Cyprinodontiformes</taxon>
        <taxon>Goodeidae</taxon>
        <taxon>Ataeniobius</taxon>
    </lineage>
</organism>
<reference evidence="1 2" key="1">
    <citation type="submission" date="2021-07" db="EMBL/GenBank/DDBJ databases">
        <authorList>
            <person name="Palmer J.M."/>
        </authorList>
    </citation>
    <scope>NUCLEOTIDE SEQUENCE [LARGE SCALE GENOMIC DNA]</scope>
    <source>
        <strain evidence="1 2">AT_MEX2019</strain>
        <tissue evidence="1">Muscle</tissue>
    </source>
</reference>
<name>A0ABU7BNX6_9TELE</name>
<sequence length="103" mass="11565">MLQPTPASNNSLSPLQARFIKSPGCVHISFLHISYHSVVSITVPYVQIRSASCYYFQQAHLILSPFTPYPLLPCASPIYDLYQHIPVTHIDSLYSTTPPFELS</sequence>
<protein>
    <submittedName>
        <fullName evidence="1">Uncharacterized protein</fullName>
    </submittedName>
</protein>